<organism evidence="13 14">
    <name type="scientific">Aldrovandia affinis</name>
    <dbReference type="NCBI Taxonomy" id="143900"/>
    <lineage>
        <taxon>Eukaryota</taxon>
        <taxon>Metazoa</taxon>
        <taxon>Chordata</taxon>
        <taxon>Craniata</taxon>
        <taxon>Vertebrata</taxon>
        <taxon>Euteleostomi</taxon>
        <taxon>Actinopterygii</taxon>
        <taxon>Neopterygii</taxon>
        <taxon>Teleostei</taxon>
        <taxon>Notacanthiformes</taxon>
        <taxon>Halosauridae</taxon>
        <taxon>Aldrovandia</taxon>
    </lineage>
</organism>
<keyword evidence="3 11" id="KW-0812">Transmembrane</keyword>
<dbReference type="InterPro" id="IPR036179">
    <property type="entry name" value="Ig-like_dom_sf"/>
</dbReference>
<dbReference type="GO" id="GO:0042130">
    <property type="term" value="P:negative regulation of T cell proliferation"/>
    <property type="evidence" value="ECO:0007669"/>
    <property type="project" value="TreeGrafter"/>
</dbReference>
<dbReference type="GO" id="GO:0042102">
    <property type="term" value="P:positive regulation of T cell proliferation"/>
    <property type="evidence" value="ECO:0007669"/>
    <property type="project" value="TreeGrafter"/>
</dbReference>
<evidence type="ECO:0000256" key="1">
    <source>
        <dbReference type="ARBA" id="ARBA00004251"/>
    </source>
</evidence>
<evidence type="ECO:0000259" key="12">
    <source>
        <dbReference type="PROSITE" id="PS50835"/>
    </source>
</evidence>
<dbReference type="AlphaFoldDB" id="A0AAD7SQJ4"/>
<proteinExistence type="predicted"/>
<evidence type="ECO:0000256" key="10">
    <source>
        <dbReference type="ARBA" id="ARBA00023319"/>
    </source>
</evidence>
<protein>
    <recommendedName>
        <fullName evidence="12">Ig-like domain-containing protein</fullName>
    </recommendedName>
</protein>
<evidence type="ECO:0000313" key="14">
    <source>
        <dbReference type="Proteomes" id="UP001221898"/>
    </source>
</evidence>
<comment type="subcellular location">
    <subcellularLocation>
        <location evidence="1">Cell membrane</location>
        <topology evidence="1">Single-pass type I membrane protein</topology>
    </subcellularLocation>
</comment>
<reference evidence="13" key="1">
    <citation type="journal article" date="2023" name="Science">
        <title>Genome structures resolve the early diversification of teleost fishes.</title>
        <authorList>
            <person name="Parey E."/>
            <person name="Louis A."/>
            <person name="Montfort J."/>
            <person name="Bouchez O."/>
            <person name="Roques C."/>
            <person name="Iampietro C."/>
            <person name="Lluch J."/>
            <person name="Castinel A."/>
            <person name="Donnadieu C."/>
            <person name="Desvignes T."/>
            <person name="Floi Bucao C."/>
            <person name="Jouanno E."/>
            <person name="Wen M."/>
            <person name="Mejri S."/>
            <person name="Dirks R."/>
            <person name="Jansen H."/>
            <person name="Henkel C."/>
            <person name="Chen W.J."/>
            <person name="Zahm M."/>
            <person name="Cabau C."/>
            <person name="Klopp C."/>
            <person name="Thompson A.W."/>
            <person name="Robinson-Rechavi M."/>
            <person name="Braasch I."/>
            <person name="Lecointre G."/>
            <person name="Bobe J."/>
            <person name="Postlethwait J.H."/>
            <person name="Berthelot C."/>
            <person name="Roest Crollius H."/>
            <person name="Guiguen Y."/>
        </authorList>
    </citation>
    <scope>NUCLEOTIDE SEQUENCE</scope>
    <source>
        <strain evidence="13">NC1722</strain>
    </source>
</reference>
<dbReference type="GO" id="GO:0007166">
    <property type="term" value="P:cell surface receptor signaling pathway"/>
    <property type="evidence" value="ECO:0007669"/>
    <property type="project" value="TreeGrafter"/>
</dbReference>
<evidence type="ECO:0000256" key="8">
    <source>
        <dbReference type="ARBA" id="ARBA00023170"/>
    </source>
</evidence>
<dbReference type="InterPro" id="IPR013783">
    <property type="entry name" value="Ig-like_fold"/>
</dbReference>
<keyword evidence="2" id="KW-1003">Cell membrane</keyword>
<dbReference type="PROSITE" id="PS50835">
    <property type="entry name" value="IG_LIKE"/>
    <property type="match status" value="1"/>
</dbReference>
<dbReference type="GO" id="GO:0031295">
    <property type="term" value="P:T cell costimulation"/>
    <property type="evidence" value="ECO:0007669"/>
    <property type="project" value="TreeGrafter"/>
</dbReference>
<keyword evidence="9" id="KW-0325">Glycoprotein</keyword>
<dbReference type="Gene3D" id="2.60.40.10">
    <property type="entry name" value="Immunoglobulins"/>
    <property type="match status" value="2"/>
</dbReference>
<evidence type="ECO:0000256" key="4">
    <source>
        <dbReference type="ARBA" id="ARBA00022729"/>
    </source>
</evidence>
<keyword evidence="10" id="KW-0393">Immunoglobulin domain</keyword>
<keyword evidence="4" id="KW-0732">Signal</keyword>
<keyword evidence="7" id="KW-1015">Disulfide bond</keyword>
<comment type="caution">
    <text evidence="13">The sequence shown here is derived from an EMBL/GenBank/DDBJ whole genome shotgun (WGS) entry which is preliminary data.</text>
</comment>
<name>A0AAD7SQJ4_9TELE</name>
<dbReference type="InterPro" id="IPR013162">
    <property type="entry name" value="CD80_C2-set"/>
</dbReference>
<keyword evidence="6 11" id="KW-0472">Membrane</keyword>
<dbReference type="InterPro" id="IPR007110">
    <property type="entry name" value="Ig-like_dom"/>
</dbReference>
<dbReference type="GO" id="GO:0009897">
    <property type="term" value="C:external side of plasma membrane"/>
    <property type="evidence" value="ECO:0007669"/>
    <property type="project" value="TreeGrafter"/>
</dbReference>
<gene>
    <name evidence="13" type="ORF">AAFF_G00308390</name>
</gene>
<dbReference type="Pfam" id="PF08205">
    <property type="entry name" value="C2-set_2"/>
    <property type="match status" value="1"/>
</dbReference>
<keyword evidence="5 11" id="KW-1133">Transmembrane helix</keyword>
<dbReference type="SUPFAM" id="SSF48726">
    <property type="entry name" value="Immunoglobulin"/>
    <property type="match status" value="2"/>
</dbReference>
<evidence type="ECO:0000256" key="6">
    <source>
        <dbReference type="ARBA" id="ARBA00023136"/>
    </source>
</evidence>
<feature type="domain" description="Ig-like" evidence="12">
    <location>
        <begin position="131"/>
        <end position="229"/>
    </location>
</feature>
<dbReference type="Proteomes" id="UP001221898">
    <property type="component" value="Unassembled WGS sequence"/>
</dbReference>
<evidence type="ECO:0000256" key="2">
    <source>
        <dbReference type="ARBA" id="ARBA00022475"/>
    </source>
</evidence>
<evidence type="ECO:0000256" key="3">
    <source>
        <dbReference type="ARBA" id="ARBA00022692"/>
    </source>
</evidence>
<dbReference type="EMBL" id="JAINUG010000045">
    <property type="protein sequence ID" value="KAJ8405951.1"/>
    <property type="molecule type" value="Genomic_DNA"/>
</dbReference>
<sequence>MCLTGHSLRRSRVNPWTSCSMCVVWIALASALLPVCVQVTVHAVVGQDVLLPCACPPRPLKHSAEHFLVWQIGQHTVVNYAIPNQENVKIPEQYLNRTRLFYPADRENCSLLLRRVGVLDEKTYSCLYRNPGVSNVTVSLEVSAPYSSVQCSKNSTGEGYECRASGGFPKGRIYWLQNDLNLEGPQSELHSQDHLTSLYNLTSTLTRTRGETATLECRVVNPRLPSTLSALCTDAGPRSNETHVGTKVKTSVAVGSVLLVLAAIFLFVFIKFWKPCPTSLVPGPRYHEQTQQLNV</sequence>
<evidence type="ECO:0000256" key="7">
    <source>
        <dbReference type="ARBA" id="ARBA00023157"/>
    </source>
</evidence>
<keyword evidence="8" id="KW-0675">Receptor</keyword>
<evidence type="ECO:0000256" key="11">
    <source>
        <dbReference type="SAM" id="Phobius"/>
    </source>
</evidence>
<accession>A0AAD7SQJ4</accession>
<dbReference type="PANTHER" id="PTHR25466:SF9">
    <property type="entry name" value="FIBRONECTIN TYPE-III DOMAIN-CONTAINING PROTEIN"/>
    <property type="match status" value="1"/>
</dbReference>
<evidence type="ECO:0000256" key="5">
    <source>
        <dbReference type="ARBA" id="ARBA00022989"/>
    </source>
</evidence>
<dbReference type="InterPro" id="IPR051713">
    <property type="entry name" value="T-cell_Activation_Regulation"/>
</dbReference>
<evidence type="ECO:0000313" key="13">
    <source>
        <dbReference type="EMBL" id="KAJ8405951.1"/>
    </source>
</evidence>
<dbReference type="GO" id="GO:0071222">
    <property type="term" value="P:cellular response to lipopolysaccharide"/>
    <property type="evidence" value="ECO:0007669"/>
    <property type="project" value="TreeGrafter"/>
</dbReference>
<evidence type="ECO:0000256" key="9">
    <source>
        <dbReference type="ARBA" id="ARBA00023180"/>
    </source>
</evidence>
<keyword evidence="14" id="KW-1185">Reference proteome</keyword>
<dbReference type="PANTHER" id="PTHR25466">
    <property type="entry name" value="T-LYMPHOCYTE ACTIVATION ANTIGEN"/>
    <property type="match status" value="1"/>
</dbReference>
<dbReference type="GO" id="GO:0006955">
    <property type="term" value="P:immune response"/>
    <property type="evidence" value="ECO:0007669"/>
    <property type="project" value="TreeGrafter"/>
</dbReference>
<feature type="transmembrane region" description="Helical" evidence="11">
    <location>
        <begin position="252"/>
        <end position="270"/>
    </location>
</feature>